<proteinExistence type="predicted"/>
<reference evidence="3" key="1">
    <citation type="submission" date="2023-09" db="EMBL/GenBank/DDBJ databases">
        <title>Acinetobacter soli.</title>
        <authorList>
            <person name="Kim B."/>
            <person name="Kim D."/>
            <person name="Park D."/>
        </authorList>
    </citation>
    <scope>NUCLEOTIDE SEQUENCE</scope>
    <source>
        <strain evidence="3">2023.05</strain>
    </source>
</reference>
<keyword evidence="2" id="KW-0732">Signal</keyword>
<feature type="signal peptide" evidence="2">
    <location>
        <begin position="1"/>
        <end position="22"/>
    </location>
</feature>
<feature type="region of interest" description="Disordered" evidence="1">
    <location>
        <begin position="68"/>
        <end position="138"/>
    </location>
</feature>
<dbReference type="EMBL" id="CP134206">
    <property type="protein sequence ID" value="WND06572.1"/>
    <property type="molecule type" value="Genomic_DNA"/>
</dbReference>
<accession>A0AB38YYS7</accession>
<gene>
    <name evidence="3" type="ORF">RHP80_05345</name>
</gene>
<evidence type="ECO:0000313" key="3">
    <source>
        <dbReference type="EMBL" id="WND06572.1"/>
    </source>
</evidence>
<dbReference type="Proteomes" id="UP001256400">
    <property type="component" value="Chromosome"/>
</dbReference>
<evidence type="ECO:0000256" key="2">
    <source>
        <dbReference type="SAM" id="SignalP"/>
    </source>
</evidence>
<feature type="chain" id="PRO_5044238974" evidence="2">
    <location>
        <begin position="23"/>
        <end position="138"/>
    </location>
</feature>
<dbReference type="RefSeq" id="WP_151676224.1">
    <property type="nucleotide sequence ID" value="NZ_BKFD01000015.1"/>
</dbReference>
<dbReference type="AlphaFoldDB" id="A0AB38YYS7"/>
<protein>
    <submittedName>
        <fullName evidence="3">Uncharacterized protein</fullName>
    </submittedName>
</protein>
<sequence>MKAQLLCSVALITGTLSMTAFAEAPVQAGETLESLSQVKVSTTVNGQPGSIADLVNSGKVQVIAAAQPSAPAMQPAPAPEMAGGAEAPMQSPANAAMPAPEAAAIPAPEATAQPSGAAAPQAPHANAMPEQPAPMQAE</sequence>
<evidence type="ECO:0000256" key="1">
    <source>
        <dbReference type="SAM" id="MobiDB-lite"/>
    </source>
</evidence>
<organism evidence="3 4">
    <name type="scientific">Acinetobacter soli</name>
    <dbReference type="NCBI Taxonomy" id="487316"/>
    <lineage>
        <taxon>Bacteria</taxon>
        <taxon>Pseudomonadati</taxon>
        <taxon>Pseudomonadota</taxon>
        <taxon>Gammaproteobacteria</taxon>
        <taxon>Moraxellales</taxon>
        <taxon>Moraxellaceae</taxon>
        <taxon>Acinetobacter</taxon>
    </lineage>
</organism>
<evidence type="ECO:0000313" key="4">
    <source>
        <dbReference type="Proteomes" id="UP001256400"/>
    </source>
</evidence>
<name>A0AB38YYS7_9GAMM</name>
<feature type="compositionally biased region" description="Low complexity" evidence="1">
    <location>
        <begin position="68"/>
        <end position="129"/>
    </location>
</feature>